<accession>A0AAJ2JSX7</accession>
<keyword evidence="2" id="KW-1185">Reference proteome</keyword>
<name>A0AAJ2JSX7_9BACL</name>
<dbReference type="RefSeq" id="WP_315743168.1">
    <property type="nucleotide sequence ID" value="NZ_JAVYAA010000001.1"/>
</dbReference>
<evidence type="ECO:0000313" key="2">
    <source>
        <dbReference type="Proteomes" id="UP001250538"/>
    </source>
</evidence>
<gene>
    <name evidence="1" type="ORF">RQP50_03115</name>
</gene>
<dbReference type="EMBL" id="JAVYAA010000001">
    <property type="protein sequence ID" value="MDT8975231.1"/>
    <property type="molecule type" value="Genomic_DNA"/>
</dbReference>
<evidence type="ECO:0000313" key="1">
    <source>
        <dbReference type="EMBL" id="MDT8975231.1"/>
    </source>
</evidence>
<comment type="caution">
    <text evidence="1">The sequence shown here is derived from an EMBL/GenBank/DDBJ whole genome shotgun (WGS) entry which is preliminary data.</text>
</comment>
<reference evidence="2" key="1">
    <citation type="submission" date="2023-09" db="EMBL/GenBank/DDBJ databases">
        <title>Paenibacillus sp. chi10 Genome sequencing and assembly.</title>
        <authorList>
            <person name="Kim I."/>
        </authorList>
    </citation>
    <scope>NUCLEOTIDE SEQUENCE [LARGE SCALE GENOMIC DNA]</scope>
    <source>
        <strain evidence="2">chi10</strain>
    </source>
</reference>
<sequence>MNNKPLEPEGSTFQSDMLSTALQCYCEIRISASVRHNESHHGSVAEVAGVFPSPAPN</sequence>
<proteinExistence type="predicted"/>
<dbReference type="AlphaFoldDB" id="A0AAJ2JSX7"/>
<protein>
    <submittedName>
        <fullName evidence="1">Uncharacterized protein</fullName>
    </submittedName>
</protein>
<organism evidence="1 2">
    <name type="scientific">Paenibacillus suaedae</name>
    <dbReference type="NCBI Taxonomy" id="3077233"/>
    <lineage>
        <taxon>Bacteria</taxon>
        <taxon>Bacillati</taxon>
        <taxon>Bacillota</taxon>
        <taxon>Bacilli</taxon>
        <taxon>Bacillales</taxon>
        <taxon>Paenibacillaceae</taxon>
        <taxon>Paenibacillus</taxon>
    </lineage>
</organism>
<dbReference type="Proteomes" id="UP001250538">
    <property type="component" value="Unassembled WGS sequence"/>
</dbReference>